<dbReference type="AlphaFoldDB" id="D8M101"/>
<name>D8M101_BLAHO</name>
<dbReference type="GO" id="GO:0002181">
    <property type="term" value="P:cytoplasmic translation"/>
    <property type="evidence" value="ECO:0007669"/>
    <property type="project" value="TreeGrafter"/>
</dbReference>
<reference evidence="6" key="1">
    <citation type="submission" date="2010-02" db="EMBL/GenBank/DDBJ databases">
        <title>Sequencing and annotation of the Blastocystis hominis genome.</title>
        <authorList>
            <person name="Wincker P."/>
        </authorList>
    </citation>
    <scope>NUCLEOTIDE SEQUENCE</scope>
    <source>
        <strain evidence="6">Singapore isolate B</strain>
    </source>
</reference>
<dbReference type="FunFam" id="4.10.830.10:FF:000002">
    <property type="entry name" value="40S ribosomal protein S29"/>
    <property type="match status" value="1"/>
</dbReference>
<dbReference type="InterPro" id="IPR018271">
    <property type="entry name" value="Ribosomal_uS14_CS"/>
</dbReference>
<comment type="similarity">
    <text evidence="2">Belongs to the universal ribosomal protein uS14 family.</text>
</comment>
<keyword evidence="4" id="KW-0689">Ribosomal protein</keyword>
<evidence type="ECO:0000256" key="4">
    <source>
        <dbReference type="ARBA" id="ARBA00022980"/>
    </source>
</evidence>
<dbReference type="FunCoup" id="D8M101">
    <property type="interactions" value="398"/>
</dbReference>
<keyword evidence="3" id="KW-0862">Zinc</keyword>
<evidence type="ECO:0000313" key="7">
    <source>
        <dbReference type="Proteomes" id="UP000008312"/>
    </source>
</evidence>
<dbReference type="Proteomes" id="UP000008312">
    <property type="component" value="Unassembled WGS sequence"/>
</dbReference>
<dbReference type="GO" id="GO:0003735">
    <property type="term" value="F:structural constituent of ribosome"/>
    <property type="evidence" value="ECO:0007669"/>
    <property type="project" value="InterPro"/>
</dbReference>
<protein>
    <recommendedName>
        <fullName evidence="8">40S ribosomal protein S29</fullName>
    </recommendedName>
</protein>
<sequence length="54" mass="6372">MPSLDYTHPREFGPGSRTCRACGNRRGLIRKYGLMLCRRCFREQAPKIGFMHYH</sequence>
<dbReference type="Pfam" id="PF00253">
    <property type="entry name" value="Ribosomal_S14"/>
    <property type="match status" value="1"/>
</dbReference>
<dbReference type="OMA" id="NDVWNSH"/>
<dbReference type="InterPro" id="IPR039744">
    <property type="entry name" value="RIbosomal_uS14_euk_arc"/>
</dbReference>
<comment type="cofactor">
    <cofactor evidence="1">
        <name>Zn(2+)</name>
        <dbReference type="ChEBI" id="CHEBI:29105"/>
    </cofactor>
</comment>
<dbReference type="InterPro" id="IPR001209">
    <property type="entry name" value="Ribosomal_uS14"/>
</dbReference>
<organism evidence="6">
    <name type="scientific">Blastocystis hominis</name>
    <dbReference type="NCBI Taxonomy" id="12968"/>
    <lineage>
        <taxon>Eukaryota</taxon>
        <taxon>Sar</taxon>
        <taxon>Stramenopiles</taxon>
        <taxon>Bigyra</taxon>
        <taxon>Opalozoa</taxon>
        <taxon>Opalinata</taxon>
        <taxon>Blastocystidae</taxon>
        <taxon>Blastocystis</taxon>
    </lineage>
</organism>
<evidence type="ECO:0000256" key="1">
    <source>
        <dbReference type="ARBA" id="ARBA00001947"/>
    </source>
</evidence>
<keyword evidence="7" id="KW-1185">Reference proteome</keyword>
<dbReference type="RefSeq" id="XP_012895788.1">
    <property type="nucleotide sequence ID" value="XM_013040334.1"/>
</dbReference>
<accession>D8M101</accession>
<dbReference type="NCBIfam" id="NF004424">
    <property type="entry name" value="PRK05766.1"/>
    <property type="match status" value="1"/>
</dbReference>
<evidence type="ECO:0000313" key="6">
    <source>
        <dbReference type="EMBL" id="CBK21740.2"/>
    </source>
</evidence>
<evidence type="ECO:0008006" key="8">
    <source>
        <dbReference type="Google" id="ProtNLM"/>
    </source>
</evidence>
<dbReference type="PANTHER" id="PTHR12010">
    <property type="entry name" value="40S RIBOSOMAL PROTEIN S29"/>
    <property type="match status" value="1"/>
</dbReference>
<proteinExistence type="inferred from homology"/>
<dbReference type="GO" id="GO:0008270">
    <property type="term" value="F:zinc ion binding"/>
    <property type="evidence" value="ECO:0007669"/>
    <property type="project" value="InterPro"/>
</dbReference>
<dbReference type="GeneID" id="24919085"/>
<dbReference type="InterPro" id="IPR043140">
    <property type="entry name" value="Ribosomal_uS14_sf"/>
</dbReference>
<dbReference type="InParanoid" id="D8M101"/>
<dbReference type="GO" id="GO:0022627">
    <property type="term" value="C:cytosolic small ribosomal subunit"/>
    <property type="evidence" value="ECO:0007669"/>
    <property type="project" value="TreeGrafter"/>
</dbReference>
<dbReference type="EMBL" id="FN668644">
    <property type="protein sequence ID" value="CBK21740.2"/>
    <property type="molecule type" value="Genomic_DNA"/>
</dbReference>
<evidence type="ECO:0000256" key="3">
    <source>
        <dbReference type="ARBA" id="ARBA00022833"/>
    </source>
</evidence>
<gene>
    <name evidence="6" type="ORF">GSBLH_T00001860001</name>
</gene>
<dbReference type="Gene3D" id="4.10.830.10">
    <property type="entry name" value="30s Ribosomal Protein S14, Chain N"/>
    <property type="match status" value="1"/>
</dbReference>
<evidence type="ECO:0000256" key="5">
    <source>
        <dbReference type="ARBA" id="ARBA00023274"/>
    </source>
</evidence>
<dbReference type="OrthoDB" id="10252683at2759"/>
<dbReference type="PROSITE" id="PS00527">
    <property type="entry name" value="RIBOSOMAL_S14"/>
    <property type="match status" value="1"/>
</dbReference>
<keyword evidence="5" id="KW-0687">Ribonucleoprotein</keyword>
<evidence type="ECO:0000256" key="2">
    <source>
        <dbReference type="ARBA" id="ARBA00009083"/>
    </source>
</evidence>
<dbReference type="PANTHER" id="PTHR12010:SF2">
    <property type="entry name" value="40S RIBOSOMAL PROTEIN S29"/>
    <property type="match status" value="1"/>
</dbReference>